<sequence>MNNHISKPPAHQWQDHHYKHIADTPTFNVHCLDALGTFAGNIQKTINNMTTAYTKALTTTTNTNQNSARRSARKGNHE</sequence>
<organism evidence="2 3">
    <name type="scientific">Bifidobacterium tibiigranuli</name>
    <dbReference type="NCBI Taxonomy" id="2172043"/>
    <lineage>
        <taxon>Bacteria</taxon>
        <taxon>Bacillati</taxon>
        <taxon>Actinomycetota</taxon>
        <taxon>Actinomycetes</taxon>
        <taxon>Bifidobacteriales</taxon>
        <taxon>Bifidobacteriaceae</taxon>
        <taxon>Bifidobacterium</taxon>
    </lineage>
</organism>
<reference evidence="2 3" key="1">
    <citation type="submission" date="2018-04" db="EMBL/GenBank/DDBJ databases">
        <authorList>
            <person name="Eckel V.P."/>
            <person name="Vogel R.F."/>
        </authorList>
    </citation>
    <scope>NUCLEOTIDE SEQUENCE [LARGE SCALE GENOMIC DNA]</scope>
    <source>
        <strain evidence="3">TMW 2.1764</strain>
    </source>
</reference>
<dbReference type="GeneID" id="78126575"/>
<evidence type="ECO:0000313" key="3">
    <source>
        <dbReference type="Proteomes" id="UP000325415"/>
    </source>
</evidence>
<dbReference type="RefSeq" id="WP_152580182.1">
    <property type="nucleotide sequence ID" value="NZ_QDAG01000002.1"/>
</dbReference>
<gene>
    <name evidence="2" type="ORF">DDE84_02565</name>
</gene>
<keyword evidence="3" id="KW-1185">Reference proteome</keyword>
<name>A0A5N6S0H2_9BIFI</name>
<comment type="caution">
    <text evidence="2">The sequence shown here is derived from an EMBL/GenBank/DDBJ whole genome shotgun (WGS) entry which is preliminary data.</text>
</comment>
<proteinExistence type="predicted"/>
<protein>
    <submittedName>
        <fullName evidence="2">Uncharacterized protein</fullName>
    </submittedName>
</protein>
<dbReference type="EMBL" id="QDAG01000002">
    <property type="protein sequence ID" value="KAE8129700.1"/>
    <property type="molecule type" value="Genomic_DNA"/>
</dbReference>
<dbReference type="AlphaFoldDB" id="A0A5N6S0H2"/>
<feature type="region of interest" description="Disordered" evidence="1">
    <location>
        <begin position="58"/>
        <end position="78"/>
    </location>
</feature>
<dbReference type="Proteomes" id="UP000325415">
    <property type="component" value="Unassembled WGS sequence"/>
</dbReference>
<accession>A0A5N6S0H2</accession>
<evidence type="ECO:0000313" key="2">
    <source>
        <dbReference type="EMBL" id="KAE8129700.1"/>
    </source>
</evidence>
<feature type="compositionally biased region" description="Low complexity" evidence="1">
    <location>
        <begin position="58"/>
        <end position="68"/>
    </location>
</feature>
<evidence type="ECO:0000256" key="1">
    <source>
        <dbReference type="SAM" id="MobiDB-lite"/>
    </source>
</evidence>